<evidence type="ECO:0000313" key="2">
    <source>
        <dbReference type="Proteomes" id="UP000248966"/>
    </source>
</evidence>
<organism evidence="1 2">
    <name type="scientific">Micromonospora noduli</name>
    <dbReference type="NCBI Taxonomy" id="709876"/>
    <lineage>
        <taxon>Bacteria</taxon>
        <taxon>Bacillati</taxon>
        <taxon>Actinomycetota</taxon>
        <taxon>Actinomycetes</taxon>
        <taxon>Micromonosporales</taxon>
        <taxon>Micromonosporaceae</taxon>
        <taxon>Micromonospora</taxon>
    </lineage>
</organism>
<proteinExistence type="predicted"/>
<evidence type="ECO:0000313" key="1">
    <source>
        <dbReference type="EMBL" id="RAO00821.1"/>
    </source>
</evidence>
<reference evidence="1 2" key="1">
    <citation type="submission" date="2018-03" db="EMBL/GenBank/DDBJ databases">
        <title>Defining the species Micromonospora saelicesensis and Micromonospora noduli under the framework of genomics.</title>
        <authorList>
            <person name="Riesco R."/>
            <person name="Trujillo M.E."/>
        </authorList>
    </citation>
    <scope>NUCLEOTIDE SEQUENCE [LARGE SCALE GENOMIC DNA]</scope>
    <source>
        <strain evidence="1 2">LAH08</strain>
    </source>
</reference>
<sequence>MVRGNEVNKQNKGGQANVELVAGSNDLKTLERVGRECVEVFLQEQQAAFCKVFGTEVDYKARDLRRAGDSNCWAWYVGVPLAGGGTMVTEGSDIGYVAERCPGKLYR</sequence>
<dbReference type="EMBL" id="PYAA01000017">
    <property type="protein sequence ID" value="RAO00821.1"/>
    <property type="molecule type" value="Genomic_DNA"/>
</dbReference>
<name>A0A328N7Y3_9ACTN</name>
<dbReference type="Proteomes" id="UP000248966">
    <property type="component" value="Unassembled WGS sequence"/>
</dbReference>
<dbReference type="AlphaFoldDB" id="A0A328N7Y3"/>
<protein>
    <submittedName>
        <fullName evidence="1">Uncharacterized protein</fullName>
    </submittedName>
</protein>
<gene>
    <name evidence="1" type="ORF">LAH08_03074</name>
</gene>
<accession>A0A328N7Y3</accession>
<comment type="caution">
    <text evidence="1">The sequence shown here is derived from an EMBL/GenBank/DDBJ whole genome shotgun (WGS) entry which is preliminary data.</text>
</comment>